<protein>
    <recommendedName>
        <fullName evidence="7">Kelch repeat-containing protein</fullName>
    </recommendedName>
</protein>
<feature type="compositionally biased region" description="Low complexity" evidence="3">
    <location>
        <begin position="608"/>
        <end position="629"/>
    </location>
</feature>
<feature type="compositionally biased region" description="Basic and acidic residues" evidence="3">
    <location>
        <begin position="630"/>
        <end position="641"/>
    </location>
</feature>
<reference evidence="5" key="2">
    <citation type="submission" date="2023-06" db="EMBL/GenBank/DDBJ databases">
        <authorList>
            <consortium name="Lawrence Berkeley National Laboratory"/>
            <person name="Haridas S."/>
            <person name="Hensen N."/>
            <person name="Bonometti L."/>
            <person name="Westerberg I."/>
            <person name="Brannstrom I.O."/>
            <person name="Guillou S."/>
            <person name="Cros-Aarteil S."/>
            <person name="Calhoun S."/>
            <person name="Kuo A."/>
            <person name="Mondo S."/>
            <person name="Pangilinan J."/>
            <person name="Riley R."/>
            <person name="Labutti K."/>
            <person name="Andreopoulos B."/>
            <person name="Lipzen A."/>
            <person name="Chen C."/>
            <person name="Yanf M."/>
            <person name="Daum C."/>
            <person name="Ng V."/>
            <person name="Clum A."/>
            <person name="Steindorff A."/>
            <person name="Ohm R."/>
            <person name="Martin F."/>
            <person name="Silar P."/>
            <person name="Natvig D."/>
            <person name="Lalanne C."/>
            <person name="Gautier V."/>
            <person name="Ament-Velasquez S.L."/>
            <person name="Kruys A."/>
            <person name="Hutchinson M.I."/>
            <person name="Powell A.J."/>
            <person name="Barry K."/>
            <person name="Miller A.N."/>
            <person name="Grigoriev I.V."/>
            <person name="Debuchy R."/>
            <person name="Gladieux P."/>
            <person name="Thoren M.H."/>
            <person name="Johannesson H."/>
        </authorList>
    </citation>
    <scope>NUCLEOTIDE SEQUENCE</scope>
    <source>
        <strain evidence="5">CBS 314.62</strain>
    </source>
</reference>
<feature type="signal peptide" evidence="4">
    <location>
        <begin position="1"/>
        <end position="20"/>
    </location>
</feature>
<feature type="compositionally biased region" description="Pro residues" evidence="3">
    <location>
        <begin position="511"/>
        <end position="523"/>
    </location>
</feature>
<feature type="chain" id="PRO_5042221771" description="Kelch repeat-containing protein" evidence="4">
    <location>
        <begin position="21"/>
        <end position="651"/>
    </location>
</feature>
<organism evidence="5 6">
    <name type="scientific">Podospora appendiculata</name>
    <dbReference type="NCBI Taxonomy" id="314037"/>
    <lineage>
        <taxon>Eukaryota</taxon>
        <taxon>Fungi</taxon>
        <taxon>Dikarya</taxon>
        <taxon>Ascomycota</taxon>
        <taxon>Pezizomycotina</taxon>
        <taxon>Sordariomycetes</taxon>
        <taxon>Sordariomycetidae</taxon>
        <taxon>Sordariales</taxon>
        <taxon>Podosporaceae</taxon>
        <taxon>Podospora</taxon>
    </lineage>
</organism>
<evidence type="ECO:0000313" key="5">
    <source>
        <dbReference type="EMBL" id="KAK3681024.1"/>
    </source>
</evidence>
<gene>
    <name evidence="5" type="ORF">B0T22DRAFT_388603</name>
</gene>
<dbReference type="EMBL" id="JAULSO010000008">
    <property type="protein sequence ID" value="KAK3681024.1"/>
    <property type="molecule type" value="Genomic_DNA"/>
</dbReference>
<dbReference type="PANTHER" id="PTHR47435">
    <property type="entry name" value="KELCH REPEAT PROTEIN (AFU_ORTHOLOGUE AFUA_5G12780)"/>
    <property type="match status" value="1"/>
</dbReference>
<evidence type="ECO:0000256" key="2">
    <source>
        <dbReference type="ARBA" id="ARBA00023004"/>
    </source>
</evidence>
<evidence type="ECO:0008006" key="7">
    <source>
        <dbReference type="Google" id="ProtNLM"/>
    </source>
</evidence>
<reference evidence="5" key="1">
    <citation type="journal article" date="2023" name="Mol. Phylogenet. Evol.">
        <title>Genome-scale phylogeny and comparative genomics of the fungal order Sordariales.</title>
        <authorList>
            <person name="Hensen N."/>
            <person name="Bonometti L."/>
            <person name="Westerberg I."/>
            <person name="Brannstrom I.O."/>
            <person name="Guillou S."/>
            <person name="Cros-Aarteil S."/>
            <person name="Calhoun S."/>
            <person name="Haridas S."/>
            <person name="Kuo A."/>
            <person name="Mondo S."/>
            <person name="Pangilinan J."/>
            <person name="Riley R."/>
            <person name="LaButti K."/>
            <person name="Andreopoulos B."/>
            <person name="Lipzen A."/>
            <person name="Chen C."/>
            <person name="Yan M."/>
            <person name="Daum C."/>
            <person name="Ng V."/>
            <person name="Clum A."/>
            <person name="Steindorff A."/>
            <person name="Ohm R.A."/>
            <person name="Martin F."/>
            <person name="Silar P."/>
            <person name="Natvig D.O."/>
            <person name="Lalanne C."/>
            <person name="Gautier V."/>
            <person name="Ament-Velasquez S.L."/>
            <person name="Kruys A."/>
            <person name="Hutchinson M.I."/>
            <person name="Powell A.J."/>
            <person name="Barry K."/>
            <person name="Miller A.N."/>
            <person name="Grigoriev I.V."/>
            <person name="Debuchy R."/>
            <person name="Gladieux P."/>
            <person name="Hiltunen Thoren M."/>
            <person name="Johannesson H."/>
        </authorList>
    </citation>
    <scope>NUCLEOTIDE SEQUENCE</scope>
    <source>
        <strain evidence="5">CBS 314.62</strain>
    </source>
</reference>
<feature type="region of interest" description="Disordered" evidence="3">
    <location>
        <begin position="474"/>
        <end position="651"/>
    </location>
</feature>
<dbReference type="GO" id="GO:0019760">
    <property type="term" value="P:glucosinolate metabolic process"/>
    <property type="evidence" value="ECO:0007669"/>
    <property type="project" value="UniProtKB-ARBA"/>
</dbReference>
<dbReference type="AlphaFoldDB" id="A0AAE0WYM8"/>
<feature type="compositionally biased region" description="Polar residues" evidence="3">
    <location>
        <begin position="499"/>
        <end position="508"/>
    </location>
</feature>
<keyword evidence="6" id="KW-1185">Reference proteome</keyword>
<keyword evidence="1" id="KW-0677">Repeat</keyword>
<evidence type="ECO:0000256" key="4">
    <source>
        <dbReference type="SAM" id="SignalP"/>
    </source>
</evidence>
<proteinExistence type="predicted"/>
<evidence type="ECO:0000256" key="1">
    <source>
        <dbReference type="ARBA" id="ARBA00022737"/>
    </source>
</evidence>
<dbReference type="SUPFAM" id="SSF117281">
    <property type="entry name" value="Kelch motif"/>
    <property type="match status" value="1"/>
</dbReference>
<keyword evidence="2" id="KW-0408">Iron</keyword>
<dbReference type="PANTHER" id="PTHR47435:SF4">
    <property type="entry name" value="KELCH REPEAT PROTEIN (AFU_ORTHOLOGUE AFUA_5G12780)"/>
    <property type="match status" value="1"/>
</dbReference>
<evidence type="ECO:0000256" key="3">
    <source>
        <dbReference type="SAM" id="MobiDB-lite"/>
    </source>
</evidence>
<accession>A0AAE0WYM8</accession>
<comment type="caution">
    <text evidence="5">The sequence shown here is derived from an EMBL/GenBank/DDBJ whole genome shotgun (WGS) entry which is preliminary data.</text>
</comment>
<sequence length="651" mass="69927">MSDGKLLLLLLCFLITSTAGQYNPTEDFCRRFGHQAAVVDSRIYVDGGFVNWKPFSAASPNYTSHDLNAVTDGMPTLNANLSKNATIPNVNGGILWEDAVNKRLYLYGGEVYQAMPTDFNLYSYDILSDDWVSFGPPTGARTIQPTSYGAGVSISWRGEAYYYGGWFNNASVPGWTGPPKASNRLIKYTMDTNTFSNLTGPDEIGRAEGTMVYIPIGDAGTLVYFGGSQDVYGNGTLTPQPLDKIFVFDVANTKWYTQSTSGRAPENRRRFCGGATWAQDQSSYNIYIYGGFQWIRGPYPAHSNVTGAYPKNMMTCNVVNGAQMLVIGGTYSNDTTYMCDADNVWGEHNMNLGEQNKETAIWGSFIPTLTTYAVPTDILTAVGGAPAGGAKTTAPISGFDAPDLSVLMTRKADISTRAPTRVVSATATATPPSTATPLSTGAIAGIAVGSTVGLIALLTSCCCMIRYHQAHSTRARPSTISTAAPPPTPVWTGPAAVFSSPTSTNATYHSHPPPPPIPPPPAELPDNVEQYYDYRPHQTPSSTSPTSFAKHGDPPSTWLRPETAAELQIPSPRRGSPRGDGGRGQGAPLPGAPYWSSSSRGGVPQTSMPPSSSHSSQYSRGLSEQQQQQVERDREWEEVRGHSAASRSTYG</sequence>
<feature type="compositionally biased region" description="Polar residues" evidence="3">
    <location>
        <begin position="595"/>
        <end position="606"/>
    </location>
</feature>
<dbReference type="InterPro" id="IPR015915">
    <property type="entry name" value="Kelch-typ_b-propeller"/>
</dbReference>
<name>A0AAE0WYM8_9PEZI</name>
<dbReference type="Pfam" id="PF24681">
    <property type="entry name" value="Kelch_KLHDC2_KLHL20_DRC7"/>
    <property type="match status" value="1"/>
</dbReference>
<evidence type="ECO:0000313" key="6">
    <source>
        <dbReference type="Proteomes" id="UP001270362"/>
    </source>
</evidence>
<dbReference type="Gene3D" id="2.120.10.80">
    <property type="entry name" value="Kelch-type beta propeller"/>
    <property type="match status" value="1"/>
</dbReference>
<keyword evidence="4" id="KW-0732">Signal</keyword>
<dbReference type="Proteomes" id="UP001270362">
    <property type="component" value="Unassembled WGS sequence"/>
</dbReference>